<dbReference type="EMBL" id="FJOG01000003">
    <property type="protein sequence ID" value="CZR52597.1"/>
    <property type="molecule type" value="Genomic_DNA"/>
</dbReference>
<organism evidence="3 4">
    <name type="scientific">Phialocephala subalpina</name>
    <dbReference type="NCBI Taxonomy" id="576137"/>
    <lineage>
        <taxon>Eukaryota</taxon>
        <taxon>Fungi</taxon>
        <taxon>Dikarya</taxon>
        <taxon>Ascomycota</taxon>
        <taxon>Pezizomycotina</taxon>
        <taxon>Leotiomycetes</taxon>
        <taxon>Helotiales</taxon>
        <taxon>Mollisiaceae</taxon>
        <taxon>Phialocephala</taxon>
        <taxon>Phialocephala fortinii species complex</taxon>
    </lineage>
</organism>
<feature type="chain" id="PRO_5011978789" description="DUF5648 domain-containing protein" evidence="1">
    <location>
        <begin position="20"/>
        <end position="154"/>
    </location>
</feature>
<reference evidence="3 4" key="1">
    <citation type="submission" date="2016-03" db="EMBL/GenBank/DDBJ databases">
        <authorList>
            <person name="Ploux O."/>
        </authorList>
    </citation>
    <scope>NUCLEOTIDE SEQUENCE [LARGE SCALE GENOMIC DNA]</scope>
    <source>
        <strain evidence="3 4">UAMH 11012</strain>
    </source>
</reference>
<dbReference type="InterPro" id="IPR043708">
    <property type="entry name" value="DUF5648"/>
</dbReference>
<evidence type="ECO:0000256" key="1">
    <source>
        <dbReference type="SAM" id="SignalP"/>
    </source>
</evidence>
<evidence type="ECO:0000259" key="2">
    <source>
        <dbReference type="Pfam" id="PF18885"/>
    </source>
</evidence>
<feature type="signal peptide" evidence="1">
    <location>
        <begin position="1"/>
        <end position="19"/>
    </location>
</feature>
<protein>
    <recommendedName>
        <fullName evidence="2">DUF5648 domain-containing protein</fullName>
    </recommendedName>
</protein>
<sequence length="154" mass="17117">MKTLTYFLTILSLTISTLAEHFYTTDPHGELAPGLGYHLEGAACYVSTTQQSGTVPIYRWMNPKQGLHFYTADPNGELAPQLGYDYEGIAYYLFPNEVSGSVPFYRWNGKSGHFYTTNAAEGSNTGFAFEGITGWVFPGPVAGFGELYRWINDK</sequence>
<accession>A0A1L7WIK6</accession>
<proteinExistence type="predicted"/>
<dbReference type="Proteomes" id="UP000184330">
    <property type="component" value="Unassembled WGS sequence"/>
</dbReference>
<dbReference type="AlphaFoldDB" id="A0A1L7WIK6"/>
<feature type="domain" description="DUF5648" evidence="2">
    <location>
        <begin position="19"/>
        <end position="136"/>
    </location>
</feature>
<name>A0A1L7WIK6_9HELO</name>
<evidence type="ECO:0000313" key="4">
    <source>
        <dbReference type="Proteomes" id="UP000184330"/>
    </source>
</evidence>
<dbReference type="Pfam" id="PF18885">
    <property type="entry name" value="DUF5648"/>
    <property type="match status" value="1"/>
</dbReference>
<gene>
    <name evidence="3" type="ORF">PAC_02474</name>
</gene>
<dbReference type="OrthoDB" id="9971254at2759"/>
<keyword evidence="1" id="KW-0732">Signal</keyword>
<evidence type="ECO:0000313" key="3">
    <source>
        <dbReference type="EMBL" id="CZR52597.1"/>
    </source>
</evidence>
<keyword evidence="4" id="KW-1185">Reference proteome</keyword>
<dbReference type="STRING" id="576137.A0A1L7WIK6"/>